<evidence type="ECO:0000313" key="2">
    <source>
        <dbReference type="Proteomes" id="UP001054945"/>
    </source>
</evidence>
<accession>A0AAV4U0Y8</accession>
<proteinExistence type="predicted"/>
<gene>
    <name evidence="1" type="ORF">CEXT_237121</name>
</gene>
<keyword evidence="2" id="KW-1185">Reference proteome</keyword>
<protein>
    <submittedName>
        <fullName evidence="1">Uncharacterized protein</fullName>
    </submittedName>
</protein>
<dbReference type="Proteomes" id="UP001054945">
    <property type="component" value="Unassembled WGS sequence"/>
</dbReference>
<dbReference type="AlphaFoldDB" id="A0AAV4U0Y8"/>
<sequence length="105" mass="12562">MYCVRYSWIPDRWDYIRELVVQVWGWTWGVHLLKFLTIKKLKEESNRQTLQRGIGTRSKDNGKRNLDLAVVTWIVLSLSLSKALKRLVWESPKDKEEEDEPSWDV</sequence>
<organism evidence="1 2">
    <name type="scientific">Caerostris extrusa</name>
    <name type="common">Bark spider</name>
    <name type="synonym">Caerostris bankana</name>
    <dbReference type="NCBI Taxonomy" id="172846"/>
    <lineage>
        <taxon>Eukaryota</taxon>
        <taxon>Metazoa</taxon>
        <taxon>Ecdysozoa</taxon>
        <taxon>Arthropoda</taxon>
        <taxon>Chelicerata</taxon>
        <taxon>Arachnida</taxon>
        <taxon>Araneae</taxon>
        <taxon>Araneomorphae</taxon>
        <taxon>Entelegynae</taxon>
        <taxon>Araneoidea</taxon>
        <taxon>Araneidae</taxon>
        <taxon>Caerostris</taxon>
    </lineage>
</organism>
<comment type="caution">
    <text evidence="1">The sequence shown here is derived from an EMBL/GenBank/DDBJ whole genome shotgun (WGS) entry which is preliminary data.</text>
</comment>
<reference evidence="1 2" key="1">
    <citation type="submission" date="2021-06" db="EMBL/GenBank/DDBJ databases">
        <title>Caerostris extrusa draft genome.</title>
        <authorList>
            <person name="Kono N."/>
            <person name="Arakawa K."/>
        </authorList>
    </citation>
    <scope>NUCLEOTIDE SEQUENCE [LARGE SCALE GENOMIC DNA]</scope>
</reference>
<evidence type="ECO:0000313" key="1">
    <source>
        <dbReference type="EMBL" id="GIY51441.1"/>
    </source>
</evidence>
<name>A0AAV4U0Y8_CAEEX</name>
<dbReference type="EMBL" id="BPLR01012108">
    <property type="protein sequence ID" value="GIY51441.1"/>
    <property type="molecule type" value="Genomic_DNA"/>
</dbReference>